<evidence type="ECO:0000313" key="3">
    <source>
        <dbReference type="Proteomes" id="UP000191448"/>
    </source>
</evidence>
<protein>
    <recommendedName>
        <fullName evidence="1">N-acetyltransferase domain-containing protein</fullName>
    </recommendedName>
</protein>
<evidence type="ECO:0000259" key="1">
    <source>
        <dbReference type="PROSITE" id="PS51186"/>
    </source>
</evidence>
<dbReference type="PROSITE" id="PS51186">
    <property type="entry name" value="GNAT"/>
    <property type="match status" value="1"/>
</dbReference>
<feature type="domain" description="N-acetyltransferase" evidence="1">
    <location>
        <begin position="131"/>
        <end position="254"/>
    </location>
</feature>
<gene>
    <name evidence="2" type="ORF">CLTHE_22640</name>
</gene>
<dbReference type="EMBL" id="LTAY01000059">
    <property type="protein sequence ID" value="OPX47026.1"/>
    <property type="molecule type" value="Genomic_DNA"/>
</dbReference>
<proteinExistence type="predicted"/>
<dbReference type="OrthoDB" id="7833882at2"/>
<dbReference type="SUPFAM" id="SSF55729">
    <property type="entry name" value="Acyl-CoA N-acyltransferases (Nat)"/>
    <property type="match status" value="1"/>
</dbReference>
<dbReference type="InterPro" id="IPR016181">
    <property type="entry name" value="Acyl_CoA_acyltransferase"/>
</dbReference>
<name>A0A1V4SU76_9CLOT</name>
<organism evidence="2 3">
    <name type="scientific">Clostridium thermobutyricum DSM 4928</name>
    <dbReference type="NCBI Taxonomy" id="1121339"/>
    <lineage>
        <taxon>Bacteria</taxon>
        <taxon>Bacillati</taxon>
        <taxon>Bacillota</taxon>
        <taxon>Clostridia</taxon>
        <taxon>Eubacteriales</taxon>
        <taxon>Clostridiaceae</taxon>
        <taxon>Clostridium</taxon>
    </lineage>
</organism>
<dbReference type="AlphaFoldDB" id="A0A1V4SU76"/>
<evidence type="ECO:0000313" key="2">
    <source>
        <dbReference type="EMBL" id="OPX47026.1"/>
    </source>
</evidence>
<dbReference type="GO" id="GO:0016747">
    <property type="term" value="F:acyltransferase activity, transferring groups other than amino-acyl groups"/>
    <property type="evidence" value="ECO:0007669"/>
    <property type="project" value="InterPro"/>
</dbReference>
<reference evidence="2 3" key="1">
    <citation type="submission" date="2016-02" db="EMBL/GenBank/DDBJ databases">
        <title>Genome sequence of Clostridium thermobutyricum DSM 4928.</title>
        <authorList>
            <person name="Poehlein A."/>
            <person name="Daniel R."/>
        </authorList>
    </citation>
    <scope>NUCLEOTIDE SEQUENCE [LARGE SCALE GENOMIC DNA]</scope>
    <source>
        <strain evidence="2 3">DSM 4928</strain>
    </source>
</reference>
<sequence>MKIRFWSCNIIDILDYLKEYYRKNNIFIDVFWEERIMQSNFYKIMVDDNFAGSCAIYDKNTIMSFTLNKEYFHIGDKIFSEVKKLEYVTHASVSTSDETLLGLILENYKDMEKDSYYSIDSKREVIDKKRITLRLLEEKDFELANEISEEYYPKLKEGISKKEFYFAIDNENIIGLGHFVNGILFEEHKNIGMYVNSKYRGLGYGTEILIRLKELAYTMGKEPISGCWAYNHNSLKTQIKAGMSPKTRFLKFKI</sequence>
<dbReference type="Pfam" id="PF13302">
    <property type="entry name" value="Acetyltransf_3"/>
    <property type="match status" value="1"/>
</dbReference>
<dbReference type="CDD" id="cd04301">
    <property type="entry name" value="NAT_SF"/>
    <property type="match status" value="1"/>
</dbReference>
<dbReference type="InterPro" id="IPR040579">
    <property type="entry name" value="Acetyltransf_19"/>
</dbReference>
<comment type="caution">
    <text evidence="2">The sequence shown here is derived from an EMBL/GenBank/DDBJ whole genome shotgun (WGS) entry which is preliminary data.</text>
</comment>
<dbReference type="Gene3D" id="3.40.630.30">
    <property type="match status" value="1"/>
</dbReference>
<dbReference type="InterPro" id="IPR000182">
    <property type="entry name" value="GNAT_dom"/>
</dbReference>
<dbReference type="Pfam" id="PF18015">
    <property type="entry name" value="Acetyltransf_19"/>
    <property type="match status" value="1"/>
</dbReference>
<dbReference type="Proteomes" id="UP000191448">
    <property type="component" value="Unassembled WGS sequence"/>
</dbReference>
<dbReference type="Gene3D" id="3.40.630.80">
    <property type="match status" value="1"/>
</dbReference>
<accession>A0A1V4SU76</accession>
<dbReference type="RefSeq" id="WP_080023519.1">
    <property type="nucleotide sequence ID" value="NZ_LTAY01000059.1"/>
</dbReference>